<dbReference type="Proteomes" id="UP000807825">
    <property type="component" value="Unassembled WGS sequence"/>
</dbReference>
<accession>A0A9D6V806</accession>
<sequence>MKKSLIMLVVLMSSLALAGSVFATDWGCYTTPSVKPVPCKDEVLCKGKAKGVEKLCGPCAPTIKWSGSWMTVLKCPEVKADKVAKVAKKAKKAKK</sequence>
<feature type="signal peptide" evidence="1">
    <location>
        <begin position="1"/>
        <end position="18"/>
    </location>
</feature>
<dbReference type="AlphaFoldDB" id="A0A9D6V806"/>
<reference evidence="2" key="1">
    <citation type="submission" date="2020-07" db="EMBL/GenBank/DDBJ databases">
        <title>Huge and variable diversity of episymbiotic CPR bacteria and DPANN archaea in groundwater ecosystems.</title>
        <authorList>
            <person name="He C.Y."/>
            <person name="Keren R."/>
            <person name="Whittaker M."/>
            <person name="Farag I.F."/>
            <person name="Doudna J."/>
            <person name="Cate J.H.D."/>
            <person name="Banfield J.F."/>
        </authorList>
    </citation>
    <scope>NUCLEOTIDE SEQUENCE</scope>
    <source>
        <strain evidence="2">NC_groundwater_1664_Pr3_B-0.1um_52_9</strain>
    </source>
</reference>
<organism evidence="2 3">
    <name type="scientific">Desulfomonile tiedjei</name>
    <dbReference type="NCBI Taxonomy" id="2358"/>
    <lineage>
        <taxon>Bacteria</taxon>
        <taxon>Pseudomonadati</taxon>
        <taxon>Thermodesulfobacteriota</taxon>
        <taxon>Desulfomonilia</taxon>
        <taxon>Desulfomonilales</taxon>
        <taxon>Desulfomonilaceae</taxon>
        <taxon>Desulfomonile</taxon>
    </lineage>
</organism>
<protein>
    <submittedName>
        <fullName evidence="2">Uncharacterized protein</fullName>
    </submittedName>
</protein>
<name>A0A9D6V806_9BACT</name>
<evidence type="ECO:0000313" key="2">
    <source>
        <dbReference type="EMBL" id="MBI5251636.1"/>
    </source>
</evidence>
<evidence type="ECO:0000313" key="3">
    <source>
        <dbReference type="Proteomes" id="UP000807825"/>
    </source>
</evidence>
<keyword evidence="1" id="KW-0732">Signal</keyword>
<dbReference type="EMBL" id="JACRDE010000502">
    <property type="protein sequence ID" value="MBI5251636.1"/>
    <property type="molecule type" value="Genomic_DNA"/>
</dbReference>
<gene>
    <name evidence="2" type="ORF">HY912_19260</name>
</gene>
<comment type="caution">
    <text evidence="2">The sequence shown here is derived from an EMBL/GenBank/DDBJ whole genome shotgun (WGS) entry which is preliminary data.</text>
</comment>
<proteinExistence type="predicted"/>
<feature type="chain" id="PRO_5039689166" evidence="1">
    <location>
        <begin position="19"/>
        <end position="95"/>
    </location>
</feature>
<evidence type="ECO:0000256" key="1">
    <source>
        <dbReference type="SAM" id="SignalP"/>
    </source>
</evidence>